<evidence type="ECO:0000313" key="1">
    <source>
        <dbReference type="EMBL" id="MBE1876699.1"/>
    </source>
</evidence>
<proteinExistence type="predicted"/>
<sequence>MPNTKTPAPTPSLHAMFVALTEILEMLGEDRIARLTLLRGGTVTIEPVHLSDGASIARDLGLSETFIQRLAVPTIADWSGTVSGMECHVRALAGREA</sequence>
<name>A0ABR9N0L0_9MICO</name>
<dbReference type="RefSeq" id="WP_192863268.1">
    <property type="nucleotide sequence ID" value="NZ_JADAQT010000089.1"/>
</dbReference>
<organism evidence="1 2">
    <name type="scientific">Myceligenerans pegani</name>
    <dbReference type="NCBI Taxonomy" id="2776917"/>
    <lineage>
        <taxon>Bacteria</taxon>
        <taxon>Bacillati</taxon>
        <taxon>Actinomycetota</taxon>
        <taxon>Actinomycetes</taxon>
        <taxon>Micrococcales</taxon>
        <taxon>Promicromonosporaceae</taxon>
        <taxon>Myceligenerans</taxon>
    </lineage>
</organism>
<comment type="caution">
    <text evidence="1">The sequence shown here is derived from an EMBL/GenBank/DDBJ whole genome shotgun (WGS) entry which is preliminary data.</text>
</comment>
<evidence type="ECO:0000313" key="2">
    <source>
        <dbReference type="Proteomes" id="UP000625527"/>
    </source>
</evidence>
<keyword evidence="2" id="KW-1185">Reference proteome</keyword>
<dbReference type="Proteomes" id="UP000625527">
    <property type="component" value="Unassembled WGS sequence"/>
</dbReference>
<protein>
    <submittedName>
        <fullName evidence="1">Uncharacterized protein</fullName>
    </submittedName>
</protein>
<accession>A0ABR9N0L0</accession>
<reference evidence="1 2" key="1">
    <citation type="submission" date="2020-10" db="EMBL/GenBank/DDBJ databases">
        <title>Myceligenerans pegani sp. nov., an endophytic actinomycete isolated from Peganum harmala L. in Xinjiang, China.</title>
        <authorList>
            <person name="Xin L."/>
        </authorList>
    </citation>
    <scope>NUCLEOTIDE SEQUENCE [LARGE SCALE GENOMIC DNA]</scope>
    <source>
        <strain evidence="1 2">TRM65318</strain>
    </source>
</reference>
<gene>
    <name evidence="1" type="ORF">IHE71_13390</name>
</gene>
<dbReference type="EMBL" id="JADAQT010000089">
    <property type="protein sequence ID" value="MBE1876699.1"/>
    <property type="molecule type" value="Genomic_DNA"/>
</dbReference>